<accession>A0ABW6ADT1</accession>
<evidence type="ECO:0000256" key="11">
    <source>
        <dbReference type="ARBA" id="ARBA00023136"/>
    </source>
</evidence>
<evidence type="ECO:0000256" key="6">
    <source>
        <dbReference type="ARBA" id="ARBA00022679"/>
    </source>
</evidence>
<keyword evidence="5 14" id="KW-0328">Glycosyltransferase</keyword>
<comment type="similarity">
    <text evidence="3">Belongs to the glycosyltransferase 2 family.</text>
</comment>
<evidence type="ECO:0000256" key="9">
    <source>
        <dbReference type="ARBA" id="ARBA00022968"/>
    </source>
</evidence>
<dbReference type="PANTHER" id="PTHR10859">
    <property type="entry name" value="GLYCOSYL TRANSFERASE"/>
    <property type="match status" value="1"/>
</dbReference>
<dbReference type="EMBL" id="JBHUOM010000002">
    <property type="protein sequence ID" value="MFD2933549.1"/>
    <property type="molecule type" value="Genomic_DNA"/>
</dbReference>
<comment type="subcellular location">
    <subcellularLocation>
        <location evidence="1">Endoplasmic reticulum membrane</location>
        <topology evidence="1">Single-pass membrane protein</topology>
    </subcellularLocation>
</comment>
<evidence type="ECO:0000256" key="1">
    <source>
        <dbReference type="ARBA" id="ARBA00004389"/>
    </source>
</evidence>
<keyword evidence="6 14" id="KW-0808">Transferase</keyword>
<dbReference type="GO" id="GO:0004581">
    <property type="term" value="F:dolichyl-phosphate beta-glucosyltransferase activity"/>
    <property type="evidence" value="ECO:0007669"/>
    <property type="project" value="UniProtKB-EC"/>
</dbReference>
<evidence type="ECO:0000256" key="3">
    <source>
        <dbReference type="ARBA" id="ARBA00006739"/>
    </source>
</evidence>
<name>A0ABW6ADT1_9BACT</name>
<evidence type="ECO:0000256" key="7">
    <source>
        <dbReference type="ARBA" id="ARBA00022692"/>
    </source>
</evidence>
<evidence type="ECO:0000313" key="15">
    <source>
        <dbReference type="Proteomes" id="UP001597512"/>
    </source>
</evidence>
<evidence type="ECO:0000256" key="8">
    <source>
        <dbReference type="ARBA" id="ARBA00022824"/>
    </source>
</evidence>
<dbReference type="Gene3D" id="3.90.550.10">
    <property type="entry name" value="Spore Coat Polysaccharide Biosynthesis Protein SpsA, Chain A"/>
    <property type="match status" value="1"/>
</dbReference>
<dbReference type="InterPro" id="IPR029044">
    <property type="entry name" value="Nucleotide-diphossugar_trans"/>
</dbReference>
<proteinExistence type="inferred from homology"/>
<sequence>MSSVCIIIPCYNEATRLPVNVFLSYMQQGENVHFCFVDDGSTDDTQTVLKAMQAQYPNRIEVLILDQNQGKAGAVRAGMLHCADKSFNYLGFLDADLATPLGAIADLTTVLEANPALDLVMGSRIKFLGVEIKRDPFRHYVGRIIATIISNILKLPVYDSQCGAKLFRRDRVVALFQEPFISPWLFDVELLARLIRQYGRPDVLEHIAEYPLRQWIEQSDSRISSGYVFKMWYELYRIQQKYKNV</sequence>
<dbReference type="Proteomes" id="UP001597512">
    <property type="component" value="Unassembled WGS sequence"/>
</dbReference>
<evidence type="ECO:0000256" key="2">
    <source>
        <dbReference type="ARBA" id="ARBA00004922"/>
    </source>
</evidence>
<evidence type="ECO:0000313" key="14">
    <source>
        <dbReference type="EMBL" id="MFD2933549.1"/>
    </source>
</evidence>
<evidence type="ECO:0000259" key="13">
    <source>
        <dbReference type="Pfam" id="PF00535"/>
    </source>
</evidence>
<dbReference type="RefSeq" id="WP_381497999.1">
    <property type="nucleotide sequence ID" value="NZ_JBHUOM010000002.1"/>
</dbReference>
<evidence type="ECO:0000256" key="10">
    <source>
        <dbReference type="ARBA" id="ARBA00022989"/>
    </source>
</evidence>
<feature type="domain" description="Glycosyltransferase 2-like" evidence="13">
    <location>
        <begin position="5"/>
        <end position="170"/>
    </location>
</feature>
<evidence type="ECO:0000256" key="12">
    <source>
        <dbReference type="ARBA" id="ARBA00045097"/>
    </source>
</evidence>
<keyword evidence="10" id="KW-1133">Transmembrane helix</keyword>
<keyword evidence="7" id="KW-0812">Transmembrane</keyword>
<protein>
    <recommendedName>
        <fullName evidence="4">dolichyl-phosphate beta-glucosyltransferase</fullName>
        <ecNumber evidence="4">2.4.1.117</ecNumber>
    </recommendedName>
</protein>
<organism evidence="14 15">
    <name type="scientific">Spirosoma flavum</name>
    <dbReference type="NCBI Taxonomy" id="2048557"/>
    <lineage>
        <taxon>Bacteria</taxon>
        <taxon>Pseudomonadati</taxon>
        <taxon>Bacteroidota</taxon>
        <taxon>Cytophagia</taxon>
        <taxon>Cytophagales</taxon>
        <taxon>Cytophagaceae</taxon>
        <taxon>Spirosoma</taxon>
    </lineage>
</organism>
<keyword evidence="15" id="KW-1185">Reference proteome</keyword>
<evidence type="ECO:0000256" key="4">
    <source>
        <dbReference type="ARBA" id="ARBA00012583"/>
    </source>
</evidence>
<comment type="catalytic activity">
    <reaction evidence="12">
        <text>a di-trans,poly-cis-dolichyl phosphate + UDP-alpha-D-glucose = a di-trans,poly-cis-dolichyl beta-D-glucosyl phosphate + UDP</text>
        <dbReference type="Rhea" id="RHEA:15401"/>
        <dbReference type="Rhea" id="RHEA-COMP:19498"/>
        <dbReference type="Rhea" id="RHEA-COMP:19502"/>
        <dbReference type="ChEBI" id="CHEBI:57525"/>
        <dbReference type="ChEBI" id="CHEBI:57683"/>
        <dbReference type="ChEBI" id="CHEBI:58223"/>
        <dbReference type="ChEBI" id="CHEBI:58885"/>
        <dbReference type="EC" id="2.4.1.117"/>
    </reaction>
    <physiologicalReaction direction="left-to-right" evidence="12">
        <dbReference type="Rhea" id="RHEA:15402"/>
    </physiologicalReaction>
</comment>
<dbReference type="CDD" id="cd04188">
    <property type="entry name" value="DPG_synthase"/>
    <property type="match status" value="1"/>
</dbReference>
<comment type="pathway">
    <text evidence="2">Protein modification; protein glycosylation.</text>
</comment>
<keyword evidence="11" id="KW-0472">Membrane</keyword>
<dbReference type="Pfam" id="PF00535">
    <property type="entry name" value="Glycos_transf_2"/>
    <property type="match status" value="1"/>
</dbReference>
<gene>
    <name evidence="14" type="ORF">ACFS25_07125</name>
</gene>
<comment type="caution">
    <text evidence="14">The sequence shown here is derived from an EMBL/GenBank/DDBJ whole genome shotgun (WGS) entry which is preliminary data.</text>
</comment>
<keyword evidence="9" id="KW-0735">Signal-anchor</keyword>
<evidence type="ECO:0000256" key="5">
    <source>
        <dbReference type="ARBA" id="ARBA00022676"/>
    </source>
</evidence>
<dbReference type="InterPro" id="IPR035518">
    <property type="entry name" value="DPG_synthase"/>
</dbReference>
<reference evidence="15" key="1">
    <citation type="journal article" date="2019" name="Int. J. Syst. Evol. Microbiol.">
        <title>The Global Catalogue of Microorganisms (GCM) 10K type strain sequencing project: providing services to taxonomists for standard genome sequencing and annotation.</title>
        <authorList>
            <consortium name="The Broad Institute Genomics Platform"/>
            <consortium name="The Broad Institute Genome Sequencing Center for Infectious Disease"/>
            <person name="Wu L."/>
            <person name="Ma J."/>
        </authorList>
    </citation>
    <scope>NUCLEOTIDE SEQUENCE [LARGE SCALE GENOMIC DNA]</scope>
    <source>
        <strain evidence="15">KCTC 52490</strain>
    </source>
</reference>
<dbReference type="PANTHER" id="PTHR10859:SF91">
    <property type="entry name" value="DOLICHYL-PHOSPHATE BETA-GLUCOSYLTRANSFERASE"/>
    <property type="match status" value="1"/>
</dbReference>
<dbReference type="InterPro" id="IPR001173">
    <property type="entry name" value="Glyco_trans_2-like"/>
</dbReference>
<dbReference type="EC" id="2.4.1.117" evidence="4"/>
<keyword evidence="8" id="KW-0256">Endoplasmic reticulum</keyword>
<dbReference type="SUPFAM" id="SSF53448">
    <property type="entry name" value="Nucleotide-diphospho-sugar transferases"/>
    <property type="match status" value="1"/>
</dbReference>